<dbReference type="Pfam" id="PF00107">
    <property type="entry name" value="ADH_zinc_N"/>
    <property type="match status" value="1"/>
</dbReference>
<dbReference type="InterPro" id="IPR036291">
    <property type="entry name" value="NAD(P)-bd_dom_sf"/>
</dbReference>
<dbReference type="GO" id="GO:0046872">
    <property type="term" value="F:metal ion binding"/>
    <property type="evidence" value="ECO:0007669"/>
    <property type="project" value="UniProtKB-KW"/>
</dbReference>
<evidence type="ECO:0000313" key="6">
    <source>
        <dbReference type="Proteomes" id="UP000279422"/>
    </source>
</evidence>
<keyword evidence="1" id="KW-0479">Metal-binding</keyword>
<evidence type="ECO:0000256" key="1">
    <source>
        <dbReference type="ARBA" id="ARBA00022723"/>
    </source>
</evidence>
<dbReference type="PANTHER" id="PTHR43401:SF2">
    <property type="entry name" value="L-THREONINE 3-DEHYDROGENASE"/>
    <property type="match status" value="1"/>
</dbReference>
<accession>A0A497E2U8</accession>
<dbReference type="InterPro" id="IPR050129">
    <property type="entry name" value="Zn_alcohol_dh"/>
</dbReference>
<dbReference type="SMART" id="SM00829">
    <property type="entry name" value="PKS_ER"/>
    <property type="match status" value="1"/>
</dbReference>
<gene>
    <name evidence="5" type="ORF">DRJ00_06175</name>
</gene>
<evidence type="ECO:0000256" key="3">
    <source>
        <dbReference type="ARBA" id="ARBA00023002"/>
    </source>
</evidence>
<dbReference type="InterPro" id="IPR013154">
    <property type="entry name" value="ADH-like_N"/>
</dbReference>
<dbReference type="Gene3D" id="3.40.50.720">
    <property type="entry name" value="NAD(P)-binding Rossmann-like Domain"/>
    <property type="match status" value="1"/>
</dbReference>
<evidence type="ECO:0000256" key="2">
    <source>
        <dbReference type="ARBA" id="ARBA00022833"/>
    </source>
</evidence>
<reference evidence="5 6" key="1">
    <citation type="submission" date="2018-06" db="EMBL/GenBank/DDBJ databases">
        <title>Extensive metabolic versatility and redundancy in microbially diverse, dynamic hydrothermal sediments.</title>
        <authorList>
            <person name="Dombrowski N."/>
            <person name="Teske A."/>
            <person name="Baker B.J."/>
        </authorList>
    </citation>
    <scope>NUCLEOTIDE SEQUENCE [LARGE SCALE GENOMIC DNA]</scope>
    <source>
        <strain evidence="5">B47_G16</strain>
    </source>
</reference>
<comment type="caution">
    <text evidence="5">The sequence shown here is derived from an EMBL/GenBank/DDBJ whole genome shotgun (WGS) entry which is preliminary data.</text>
</comment>
<evidence type="ECO:0000313" key="5">
    <source>
        <dbReference type="EMBL" id="RLE08510.1"/>
    </source>
</evidence>
<sequence>MFPPSSVVFLCYLGGRIMKAAVLYGVGDLRYEEVEIPQLKEGEALIKVKACGVCGSDVPRVMEKGTYSFPLIPGHELAGKVARIEGKSQGIKEGDRVTVFPLIPCLKCPYCKAGRYNLCDSYSYLGSRCNGGFAEYVKAPLKNLIRLPRTVSYEEGAFTEPASVALHALRRSKLDAGDEIAILGAGPIGVLLAQWAAILGAGEVFLVDIEEEKLKVARGYGFGKLVNAKEEDPVERIRKDTGGKGVDIVVEAAGTSLTLKESIKLAKKGGRIVLLGNIRGEVVLSESLVSGILRKELTILGTWNSSFTHFPKNEWAISLKFMQEGKLKVRPLISHRLHLSQAREAFQMMYEKREFYNKVMFVFEESERGD</sequence>
<dbReference type="InterPro" id="IPR013149">
    <property type="entry name" value="ADH-like_C"/>
</dbReference>
<keyword evidence="2" id="KW-0862">Zinc</keyword>
<protein>
    <submittedName>
        <fullName evidence="5">Galactitol-1-phosphate 5-dehydrogenase</fullName>
    </submittedName>
</protein>
<dbReference type="Pfam" id="PF08240">
    <property type="entry name" value="ADH_N"/>
    <property type="match status" value="1"/>
</dbReference>
<dbReference type="GO" id="GO:0016491">
    <property type="term" value="F:oxidoreductase activity"/>
    <property type="evidence" value="ECO:0007669"/>
    <property type="project" value="UniProtKB-KW"/>
</dbReference>
<dbReference type="InterPro" id="IPR020843">
    <property type="entry name" value="ER"/>
</dbReference>
<dbReference type="PANTHER" id="PTHR43401">
    <property type="entry name" value="L-THREONINE 3-DEHYDROGENASE"/>
    <property type="match status" value="1"/>
</dbReference>
<feature type="domain" description="Enoyl reductase (ER)" evidence="4">
    <location>
        <begin position="25"/>
        <end position="354"/>
    </location>
</feature>
<dbReference type="AlphaFoldDB" id="A0A497E2U8"/>
<proteinExistence type="predicted"/>
<dbReference type="Proteomes" id="UP000279422">
    <property type="component" value="Unassembled WGS sequence"/>
</dbReference>
<dbReference type="InterPro" id="IPR011032">
    <property type="entry name" value="GroES-like_sf"/>
</dbReference>
<dbReference type="EMBL" id="QMPZ01000093">
    <property type="protein sequence ID" value="RLE08510.1"/>
    <property type="molecule type" value="Genomic_DNA"/>
</dbReference>
<dbReference type="Gene3D" id="3.90.180.10">
    <property type="entry name" value="Medium-chain alcohol dehydrogenases, catalytic domain"/>
    <property type="match status" value="1"/>
</dbReference>
<organism evidence="5 6">
    <name type="scientific">Aerophobetes bacterium</name>
    <dbReference type="NCBI Taxonomy" id="2030807"/>
    <lineage>
        <taxon>Bacteria</taxon>
        <taxon>Candidatus Aerophobota</taxon>
    </lineage>
</organism>
<name>A0A497E2U8_UNCAE</name>
<keyword evidence="3" id="KW-0560">Oxidoreductase</keyword>
<dbReference type="SUPFAM" id="SSF50129">
    <property type="entry name" value="GroES-like"/>
    <property type="match status" value="1"/>
</dbReference>
<dbReference type="SUPFAM" id="SSF51735">
    <property type="entry name" value="NAD(P)-binding Rossmann-fold domains"/>
    <property type="match status" value="1"/>
</dbReference>
<dbReference type="CDD" id="cd08236">
    <property type="entry name" value="sugar_DH"/>
    <property type="match status" value="1"/>
</dbReference>
<evidence type="ECO:0000259" key="4">
    <source>
        <dbReference type="SMART" id="SM00829"/>
    </source>
</evidence>